<evidence type="ECO:0000256" key="4">
    <source>
        <dbReference type="ARBA" id="ARBA00023128"/>
    </source>
</evidence>
<evidence type="ECO:0000256" key="6">
    <source>
        <dbReference type="ARBA" id="ARBA00033752"/>
    </source>
</evidence>
<evidence type="ECO:0000256" key="3">
    <source>
        <dbReference type="ARBA" id="ARBA00022980"/>
    </source>
</evidence>
<name>A0A4C1XZ47_EUMVA</name>
<evidence type="ECO:0000256" key="7">
    <source>
        <dbReference type="ARBA" id="ARBA00035179"/>
    </source>
</evidence>
<comment type="caution">
    <text evidence="8">The sequence shown here is derived from an EMBL/GenBank/DDBJ whole genome shotgun (WGS) entry which is preliminary data.</text>
</comment>
<comment type="similarity">
    <text evidence="6">Belongs to the mitochondrion-specific ribosomal protein mL54 family.</text>
</comment>
<keyword evidence="5" id="KW-0687">Ribonucleoprotein</keyword>
<evidence type="ECO:0000313" key="8">
    <source>
        <dbReference type="EMBL" id="GBP67832.1"/>
    </source>
</evidence>
<dbReference type="PANTHER" id="PTHR28595:SF1">
    <property type="entry name" value="LARGE RIBOSOMAL SUBUNIT PROTEIN ML54"/>
    <property type="match status" value="1"/>
</dbReference>
<evidence type="ECO:0000313" key="9">
    <source>
        <dbReference type="Proteomes" id="UP000299102"/>
    </source>
</evidence>
<keyword evidence="9" id="KW-1185">Reference proteome</keyword>
<dbReference type="GO" id="GO:0005762">
    <property type="term" value="C:mitochondrial large ribosomal subunit"/>
    <property type="evidence" value="ECO:0007669"/>
    <property type="project" value="TreeGrafter"/>
</dbReference>
<accession>A0A4C1XZ47</accession>
<dbReference type="Pfam" id="PF08561">
    <property type="entry name" value="Ribosomal_L37"/>
    <property type="match status" value="1"/>
</dbReference>
<keyword evidence="4" id="KW-0496">Mitochondrion</keyword>
<evidence type="ECO:0000256" key="5">
    <source>
        <dbReference type="ARBA" id="ARBA00023274"/>
    </source>
</evidence>
<protein>
    <recommendedName>
        <fullName evidence="7">Large ribosomal subunit protein mL54</fullName>
    </recommendedName>
</protein>
<proteinExistence type="inferred from homology"/>
<keyword evidence="3 8" id="KW-0689">Ribosomal protein</keyword>
<keyword evidence="2" id="KW-0809">Transit peptide</keyword>
<evidence type="ECO:0000256" key="1">
    <source>
        <dbReference type="ARBA" id="ARBA00004173"/>
    </source>
</evidence>
<dbReference type="EMBL" id="BGZK01000993">
    <property type="protein sequence ID" value="GBP67832.1"/>
    <property type="molecule type" value="Genomic_DNA"/>
</dbReference>
<dbReference type="GO" id="GO:0003735">
    <property type="term" value="F:structural constituent of ribosome"/>
    <property type="evidence" value="ECO:0007669"/>
    <property type="project" value="TreeGrafter"/>
</dbReference>
<gene>
    <name evidence="8" type="primary">MRPL54</name>
    <name evidence="8" type="ORF">EVAR_88884_1</name>
</gene>
<organism evidence="8 9">
    <name type="scientific">Eumeta variegata</name>
    <name type="common">Bagworm moth</name>
    <name type="synonym">Eumeta japonica</name>
    <dbReference type="NCBI Taxonomy" id="151549"/>
    <lineage>
        <taxon>Eukaryota</taxon>
        <taxon>Metazoa</taxon>
        <taxon>Ecdysozoa</taxon>
        <taxon>Arthropoda</taxon>
        <taxon>Hexapoda</taxon>
        <taxon>Insecta</taxon>
        <taxon>Pterygota</taxon>
        <taxon>Neoptera</taxon>
        <taxon>Endopterygota</taxon>
        <taxon>Lepidoptera</taxon>
        <taxon>Glossata</taxon>
        <taxon>Ditrysia</taxon>
        <taxon>Tineoidea</taxon>
        <taxon>Psychidae</taxon>
        <taxon>Oiketicinae</taxon>
        <taxon>Eumeta</taxon>
    </lineage>
</organism>
<dbReference type="InterPro" id="IPR013870">
    <property type="entry name" value="Ribosomal_mL54"/>
</dbReference>
<dbReference type="STRING" id="151549.A0A4C1XZ47"/>
<comment type="subcellular location">
    <subcellularLocation>
        <location evidence="1">Mitochondrion</location>
    </subcellularLocation>
</comment>
<dbReference type="Proteomes" id="UP000299102">
    <property type="component" value="Unassembled WGS sequence"/>
</dbReference>
<dbReference type="AlphaFoldDB" id="A0A4C1XZ47"/>
<evidence type="ECO:0000256" key="2">
    <source>
        <dbReference type="ARBA" id="ARBA00022946"/>
    </source>
</evidence>
<dbReference type="PANTHER" id="PTHR28595">
    <property type="entry name" value="39S RIBOSOMAL PROTEIN L54, MITOCHONDRIAL"/>
    <property type="match status" value="1"/>
</dbReference>
<dbReference type="OrthoDB" id="10252718at2759"/>
<reference evidence="8 9" key="1">
    <citation type="journal article" date="2019" name="Commun. Biol.">
        <title>The bagworm genome reveals a unique fibroin gene that provides high tensile strength.</title>
        <authorList>
            <person name="Kono N."/>
            <person name="Nakamura H."/>
            <person name="Ohtoshi R."/>
            <person name="Tomita M."/>
            <person name="Numata K."/>
            <person name="Arakawa K."/>
        </authorList>
    </citation>
    <scope>NUCLEOTIDE SEQUENCE [LARGE SCALE GENOMIC DNA]</scope>
</reference>
<sequence length="133" mass="14891">MNVLRYVVGSVRSLHTTRSVYAAVKKTSAAGGVLGLGKGKKKVGKLGTVEKSVLPVESDPERLVSHVCGSNIYIQGEDVKIGPDSEYPDWLWKLNTGRPKQLHELDPDTKEYWIKVRTAGMRRNNRLKSLRKF</sequence>